<protein>
    <submittedName>
        <fullName evidence="2">Uncharacterized protein</fullName>
    </submittedName>
</protein>
<reference evidence="2 3" key="1">
    <citation type="journal article" date="2017" name="Genome Biol.">
        <title>New reference genome sequences of hot pepper reveal the massive evolution of plant disease-resistance genes by retroduplication.</title>
        <authorList>
            <person name="Kim S."/>
            <person name="Park J."/>
            <person name="Yeom S.I."/>
            <person name="Kim Y.M."/>
            <person name="Seo E."/>
            <person name="Kim K.T."/>
            <person name="Kim M.S."/>
            <person name="Lee J.M."/>
            <person name="Cheong K."/>
            <person name="Shin H.S."/>
            <person name="Kim S.B."/>
            <person name="Han K."/>
            <person name="Lee J."/>
            <person name="Park M."/>
            <person name="Lee H.A."/>
            <person name="Lee H.Y."/>
            <person name="Lee Y."/>
            <person name="Oh S."/>
            <person name="Lee J.H."/>
            <person name="Choi E."/>
            <person name="Choi E."/>
            <person name="Lee S.E."/>
            <person name="Jeon J."/>
            <person name="Kim H."/>
            <person name="Choi G."/>
            <person name="Song H."/>
            <person name="Lee J."/>
            <person name="Lee S.C."/>
            <person name="Kwon J.K."/>
            <person name="Lee H.Y."/>
            <person name="Koo N."/>
            <person name="Hong Y."/>
            <person name="Kim R.W."/>
            <person name="Kang W.H."/>
            <person name="Huh J.H."/>
            <person name="Kang B.C."/>
            <person name="Yang T.J."/>
            <person name="Lee Y.H."/>
            <person name="Bennetzen J.L."/>
            <person name="Choi D."/>
        </authorList>
    </citation>
    <scope>NUCLEOTIDE SEQUENCE [LARGE SCALE GENOMIC DNA]</scope>
    <source>
        <strain evidence="3">cv. PBC81</strain>
    </source>
</reference>
<feature type="region of interest" description="Disordered" evidence="1">
    <location>
        <begin position="40"/>
        <end position="73"/>
    </location>
</feature>
<reference evidence="3" key="2">
    <citation type="journal article" date="2017" name="J. Anim. Genet.">
        <title>Multiple reference genome sequences of hot pepper reveal the massive evolution of plant disease resistance genes by retroduplication.</title>
        <authorList>
            <person name="Kim S."/>
            <person name="Park J."/>
            <person name="Yeom S.-I."/>
            <person name="Kim Y.-M."/>
            <person name="Seo E."/>
            <person name="Kim K.-T."/>
            <person name="Kim M.-S."/>
            <person name="Lee J.M."/>
            <person name="Cheong K."/>
            <person name="Shin H.-S."/>
            <person name="Kim S.-B."/>
            <person name="Han K."/>
            <person name="Lee J."/>
            <person name="Park M."/>
            <person name="Lee H.-A."/>
            <person name="Lee H.-Y."/>
            <person name="Lee Y."/>
            <person name="Oh S."/>
            <person name="Lee J.H."/>
            <person name="Choi E."/>
            <person name="Choi E."/>
            <person name="Lee S.E."/>
            <person name="Jeon J."/>
            <person name="Kim H."/>
            <person name="Choi G."/>
            <person name="Song H."/>
            <person name="Lee J."/>
            <person name="Lee S.-C."/>
            <person name="Kwon J.-K."/>
            <person name="Lee H.-Y."/>
            <person name="Koo N."/>
            <person name="Hong Y."/>
            <person name="Kim R.W."/>
            <person name="Kang W.-H."/>
            <person name="Huh J.H."/>
            <person name="Kang B.-C."/>
            <person name="Yang T.-J."/>
            <person name="Lee Y.-H."/>
            <person name="Bennetzen J.L."/>
            <person name="Choi D."/>
        </authorList>
    </citation>
    <scope>NUCLEOTIDE SEQUENCE [LARGE SCALE GENOMIC DNA]</scope>
    <source>
        <strain evidence="3">cv. PBC81</strain>
    </source>
</reference>
<feature type="compositionally biased region" description="Basic and acidic residues" evidence="1">
    <location>
        <begin position="57"/>
        <end position="73"/>
    </location>
</feature>
<keyword evidence="3" id="KW-1185">Reference proteome</keyword>
<proteinExistence type="predicted"/>
<dbReference type="Proteomes" id="UP000224567">
    <property type="component" value="Unassembled WGS sequence"/>
</dbReference>
<name>A0A2G2VGZ6_CAPBA</name>
<accession>A0A2G2VGZ6</accession>
<evidence type="ECO:0000313" key="2">
    <source>
        <dbReference type="EMBL" id="PHT32261.1"/>
    </source>
</evidence>
<evidence type="ECO:0000313" key="3">
    <source>
        <dbReference type="Proteomes" id="UP000224567"/>
    </source>
</evidence>
<comment type="caution">
    <text evidence="2">The sequence shown here is derived from an EMBL/GenBank/DDBJ whole genome shotgun (WGS) entry which is preliminary data.</text>
</comment>
<organism evidence="2 3">
    <name type="scientific">Capsicum baccatum</name>
    <name type="common">Peruvian pepper</name>
    <dbReference type="NCBI Taxonomy" id="33114"/>
    <lineage>
        <taxon>Eukaryota</taxon>
        <taxon>Viridiplantae</taxon>
        <taxon>Streptophyta</taxon>
        <taxon>Embryophyta</taxon>
        <taxon>Tracheophyta</taxon>
        <taxon>Spermatophyta</taxon>
        <taxon>Magnoliopsida</taxon>
        <taxon>eudicotyledons</taxon>
        <taxon>Gunneridae</taxon>
        <taxon>Pentapetalae</taxon>
        <taxon>asterids</taxon>
        <taxon>lamiids</taxon>
        <taxon>Solanales</taxon>
        <taxon>Solanaceae</taxon>
        <taxon>Solanoideae</taxon>
        <taxon>Capsiceae</taxon>
        <taxon>Capsicum</taxon>
    </lineage>
</organism>
<gene>
    <name evidence="2" type="ORF">CQW23_28598</name>
</gene>
<sequence>MEKVVGDMFSNSAKQIEPIMKKIMVNRLAVTGYHLQPVLPAKTDSSEMENGSVSDSRPQEASDANEKIDILYP</sequence>
<dbReference type="AlphaFoldDB" id="A0A2G2VGZ6"/>
<dbReference type="EMBL" id="MLFT02000012">
    <property type="protein sequence ID" value="PHT32261.1"/>
    <property type="molecule type" value="Genomic_DNA"/>
</dbReference>
<evidence type="ECO:0000256" key="1">
    <source>
        <dbReference type="SAM" id="MobiDB-lite"/>
    </source>
</evidence>